<feature type="transmembrane region" description="Helical" evidence="6">
    <location>
        <begin position="182"/>
        <end position="201"/>
    </location>
</feature>
<evidence type="ECO:0000256" key="3">
    <source>
        <dbReference type="ARBA" id="ARBA00022989"/>
    </source>
</evidence>
<feature type="transmembrane region" description="Helical" evidence="6">
    <location>
        <begin position="105"/>
        <end position="127"/>
    </location>
</feature>
<keyword evidence="3 6" id="KW-1133">Transmembrane helix</keyword>
<dbReference type="PANTHER" id="PTHR47704:SF1">
    <property type="entry name" value="POTASSIUM TRANSPORTER KIMA"/>
    <property type="match status" value="1"/>
</dbReference>
<protein>
    <submittedName>
        <fullName evidence="7">Amino acid transporter</fullName>
    </submittedName>
</protein>
<feature type="transmembrane region" description="Helical" evidence="6">
    <location>
        <begin position="469"/>
        <end position="487"/>
    </location>
</feature>
<feature type="transmembrane region" description="Helical" evidence="6">
    <location>
        <begin position="291"/>
        <end position="308"/>
    </location>
</feature>
<gene>
    <name evidence="7" type="ORF">SAMN05421811_101168</name>
</gene>
<evidence type="ECO:0000256" key="5">
    <source>
        <dbReference type="SAM" id="MobiDB-lite"/>
    </source>
</evidence>
<name>A0A1H9YU10_9ACTN</name>
<dbReference type="EMBL" id="FOHX01000001">
    <property type="protein sequence ID" value="SES72616.1"/>
    <property type="molecule type" value="Genomic_DNA"/>
</dbReference>
<dbReference type="Gene3D" id="1.20.1740.10">
    <property type="entry name" value="Amino acid/polyamine transporter I"/>
    <property type="match status" value="1"/>
</dbReference>
<organism evidence="7 8">
    <name type="scientific">Nonomuraea wenchangensis</name>
    <dbReference type="NCBI Taxonomy" id="568860"/>
    <lineage>
        <taxon>Bacteria</taxon>
        <taxon>Bacillati</taxon>
        <taxon>Actinomycetota</taxon>
        <taxon>Actinomycetes</taxon>
        <taxon>Streptosporangiales</taxon>
        <taxon>Streptosporangiaceae</taxon>
        <taxon>Nonomuraea</taxon>
    </lineage>
</organism>
<comment type="subcellular location">
    <subcellularLocation>
        <location evidence="1">Membrane</location>
        <topology evidence="1">Multi-pass membrane protein</topology>
    </subcellularLocation>
</comment>
<accession>A0A1H9YU10</accession>
<evidence type="ECO:0000313" key="8">
    <source>
        <dbReference type="Proteomes" id="UP000199361"/>
    </source>
</evidence>
<dbReference type="InterPro" id="IPR053153">
    <property type="entry name" value="APC_K+_Transporter"/>
</dbReference>
<feature type="transmembrane region" description="Helical" evidence="6">
    <location>
        <begin position="147"/>
        <end position="170"/>
    </location>
</feature>
<dbReference type="GO" id="GO:0022857">
    <property type="term" value="F:transmembrane transporter activity"/>
    <property type="evidence" value="ECO:0007669"/>
    <property type="project" value="InterPro"/>
</dbReference>
<feature type="transmembrane region" description="Helical" evidence="6">
    <location>
        <begin position="208"/>
        <end position="229"/>
    </location>
</feature>
<keyword evidence="2 6" id="KW-0812">Transmembrane</keyword>
<feature type="transmembrane region" description="Helical" evidence="6">
    <location>
        <begin position="249"/>
        <end position="271"/>
    </location>
</feature>
<feature type="transmembrane region" description="Helical" evidence="6">
    <location>
        <begin position="444"/>
        <end position="463"/>
    </location>
</feature>
<feature type="transmembrane region" description="Helical" evidence="6">
    <location>
        <begin position="410"/>
        <end position="432"/>
    </location>
</feature>
<evidence type="ECO:0000256" key="2">
    <source>
        <dbReference type="ARBA" id="ARBA00022692"/>
    </source>
</evidence>
<dbReference type="InterPro" id="IPR002293">
    <property type="entry name" value="AA/rel_permease1"/>
</dbReference>
<dbReference type="STRING" id="568860.SAMN05421811_101168"/>
<sequence>MGNDEGKPVADHEPDADDAPAARPQGEAGLPAGRAVATTGALLSTNRAPKVQVQHGEGEKGHLTSLQGLVALSLDALSSVAYGPEAIALVLAAAGSAAVGHTLPVTLAIAALLILLVTSYCQVIAAFPDGGGSYAVAKRSFGPMVSLLAAAALVVDYVLTVAVSLAAGAASLASAFPVLRPHLLATCLLGLAVLTALNLYGIADSARVLAVPTLLFIASILGMVVVGLARSHPAAVVGTATPLPVHEALSVLLILKAFSSGCSALTGVEAIANGVPMFRRPRVRRAQRTELMLGLLLGTMLIGTALLIRRDDVVPRSGVTILAQLTAGAYGTGWLYLAVNIIVTLALALAANTSFGGLPVLMALLAKDNRLPHLFALRSERPVHRYGVVAVAVLAALLLIALDAQTHRLIPLFAIGVFTGFTISQTGLVRYWTRERPQGWTRKALLNGAGAVATTVATLVLLTTKFTEGAWVVLVAVPLLILLFRWVERYYGRVAAALGLGGRPAEPHRPEPDRRLVIVPLSPTSAISALSERALGAALALGGEVVAVVVSDAADELGGLRAEWERWSPHARLKILESPRHAVVRPVVEYVRRQEASGRWIAVVIPRIEPPRPRYRLLHTQRDLLLAASLRDHTSAMVCFVPFRVQG</sequence>
<feature type="region of interest" description="Disordered" evidence="5">
    <location>
        <begin position="1"/>
        <end position="30"/>
    </location>
</feature>
<feature type="compositionally biased region" description="Basic and acidic residues" evidence="5">
    <location>
        <begin position="1"/>
        <end position="13"/>
    </location>
</feature>
<dbReference type="OrthoDB" id="9759676at2"/>
<dbReference type="Proteomes" id="UP000199361">
    <property type="component" value="Unassembled WGS sequence"/>
</dbReference>
<dbReference type="AlphaFoldDB" id="A0A1H9YU10"/>
<keyword evidence="4 6" id="KW-0472">Membrane</keyword>
<dbReference type="Pfam" id="PF13520">
    <property type="entry name" value="AA_permease_2"/>
    <property type="match status" value="1"/>
</dbReference>
<evidence type="ECO:0000313" key="7">
    <source>
        <dbReference type="EMBL" id="SES72616.1"/>
    </source>
</evidence>
<keyword evidence="8" id="KW-1185">Reference proteome</keyword>
<feature type="transmembrane region" description="Helical" evidence="6">
    <location>
        <begin position="386"/>
        <end position="404"/>
    </location>
</feature>
<evidence type="ECO:0000256" key="1">
    <source>
        <dbReference type="ARBA" id="ARBA00004141"/>
    </source>
</evidence>
<evidence type="ECO:0000256" key="4">
    <source>
        <dbReference type="ARBA" id="ARBA00023136"/>
    </source>
</evidence>
<evidence type="ECO:0000256" key="6">
    <source>
        <dbReference type="SAM" id="Phobius"/>
    </source>
</evidence>
<reference evidence="7 8" key="1">
    <citation type="submission" date="2016-10" db="EMBL/GenBank/DDBJ databases">
        <authorList>
            <person name="de Groot N.N."/>
        </authorList>
    </citation>
    <scope>NUCLEOTIDE SEQUENCE [LARGE SCALE GENOMIC DNA]</scope>
    <source>
        <strain evidence="7 8">CGMCC 4.5598</strain>
    </source>
</reference>
<dbReference type="GO" id="GO:0016020">
    <property type="term" value="C:membrane"/>
    <property type="evidence" value="ECO:0007669"/>
    <property type="project" value="UniProtKB-SubCell"/>
</dbReference>
<feature type="transmembrane region" description="Helical" evidence="6">
    <location>
        <begin position="334"/>
        <end position="365"/>
    </location>
</feature>
<dbReference type="PANTHER" id="PTHR47704">
    <property type="entry name" value="POTASSIUM TRANSPORTER KIMA"/>
    <property type="match status" value="1"/>
</dbReference>
<proteinExistence type="predicted"/>